<feature type="region of interest" description="Disordered" evidence="1">
    <location>
        <begin position="1"/>
        <end position="52"/>
    </location>
</feature>
<proteinExistence type="predicted"/>
<dbReference type="Proteomes" id="UP000284403">
    <property type="component" value="Unassembled WGS sequence"/>
</dbReference>
<evidence type="ECO:0000256" key="1">
    <source>
        <dbReference type="SAM" id="MobiDB-lite"/>
    </source>
</evidence>
<dbReference type="AlphaFoldDB" id="A0A422QAF5"/>
<dbReference type="EMBL" id="MKKU01000022">
    <property type="protein sequence ID" value="RNF26963.1"/>
    <property type="molecule type" value="Genomic_DNA"/>
</dbReference>
<evidence type="ECO:0000313" key="2">
    <source>
        <dbReference type="EMBL" id="RNF26963.1"/>
    </source>
</evidence>
<dbReference type="RefSeq" id="XP_029232169.1">
    <property type="nucleotide sequence ID" value="XM_029367769.1"/>
</dbReference>
<evidence type="ECO:0000313" key="3">
    <source>
        <dbReference type="Proteomes" id="UP000284403"/>
    </source>
</evidence>
<feature type="non-terminal residue" evidence="2">
    <location>
        <position position="123"/>
    </location>
</feature>
<sequence length="123" mass="13266">MSEHMTHSTLPRAGGHYREPLHVQKAATPPRKRKSRRLPPGRAARRDPNRTMRAAFARGREARRRGPAAFALEGPALSRGALRLACCVRLAASGRRACGASSGPPAAWRERAGAGGRVKCAPR</sequence>
<reference evidence="2 3" key="1">
    <citation type="journal article" date="2018" name="BMC Genomics">
        <title>Genomic comparison of Trypanosoma conorhini and Trypanosoma rangeli to Trypanosoma cruzi strains of high and low virulence.</title>
        <authorList>
            <person name="Bradwell K.R."/>
            <person name="Koparde V.N."/>
            <person name="Matveyev A.V."/>
            <person name="Serrano M.G."/>
            <person name="Alves J.M."/>
            <person name="Parikh H."/>
            <person name="Huang B."/>
            <person name="Lee V."/>
            <person name="Espinosa-Alvarez O."/>
            <person name="Ortiz P.A."/>
            <person name="Costa-Martins A.G."/>
            <person name="Teixeira M.M."/>
            <person name="Buck G.A."/>
        </authorList>
    </citation>
    <scope>NUCLEOTIDE SEQUENCE [LARGE SCALE GENOMIC DNA]</scope>
    <source>
        <strain evidence="2 3">025E</strain>
    </source>
</reference>
<gene>
    <name evidence="2" type="ORF">Tco025E_00829</name>
</gene>
<feature type="compositionally biased region" description="Basic residues" evidence="1">
    <location>
        <begin position="30"/>
        <end position="39"/>
    </location>
</feature>
<protein>
    <submittedName>
        <fullName evidence="2">Uncharacterized protein</fullName>
    </submittedName>
</protein>
<feature type="compositionally biased region" description="Low complexity" evidence="1">
    <location>
        <begin position="97"/>
        <end position="107"/>
    </location>
</feature>
<comment type="caution">
    <text evidence="2">The sequence shown here is derived from an EMBL/GenBank/DDBJ whole genome shotgun (WGS) entry which is preliminary data.</text>
</comment>
<keyword evidence="3" id="KW-1185">Reference proteome</keyword>
<feature type="region of interest" description="Disordered" evidence="1">
    <location>
        <begin position="97"/>
        <end position="123"/>
    </location>
</feature>
<name>A0A422QAF5_9TRYP</name>
<accession>A0A422QAF5</accession>
<organism evidence="2 3">
    <name type="scientific">Trypanosoma conorhini</name>
    <dbReference type="NCBI Taxonomy" id="83891"/>
    <lineage>
        <taxon>Eukaryota</taxon>
        <taxon>Discoba</taxon>
        <taxon>Euglenozoa</taxon>
        <taxon>Kinetoplastea</taxon>
        <taxon>Metakinetoplastina</taxon>
        <taxon>Trypanosomatida</taxon>
        <taxon>Trypanosomatidae</taxon>
        <taxon>Trypanosoma</taxon>
    </lineage>
</organism>
<dbReference type="GeneID" id="40314440"/>